<feature type="domain" description="Putative Flp pilus-assembly TadG-like N-terminal" evidence="1">
    <location>
        <begin position="15"/>
        <end position="60"/>
    </location>
</feature>
<accession>A0A081RER2</accession>
<dbReference type="OrthoDB" id="7418984at2"/>
<reference evidence="2 3" key="1">
    <citation type="submission" date="2014-02" db="EMBL/GenBank/DDBJ databases">
        <title>Whole genome sequence of Sphingobium chlorophenolicum NBRC 16172.</title>
        <authorList>
            <person name="Gan H.M."/>
            <person name="Gan H.Y."/>
            <person name="Chew T.H."/>
            <person name="Savka M.A."/>
        </authorList>
    </citation>
    <scope>NUCLEOTIDE SEQUENCE [LARGE SCALE GENOMIC DNA]</scope>
    <source>
        <strain evidence="2 3">NBRC 16172</strain>
    </source>
</reference>
<sequence length="417" mass="42885">MFGGSMGRLLRDRTGNVLMMAAACMPILIGAAGLATDTVQWTLWKRQVQRQADSAALAGAYAVAQGFSASDSATSDINRLSLVTLSQTPTIENAPTTGSYAGNNKAVRVVLQTTKELPFSKILGIRAPVILGEATAAVLGSGDYCVVSLEKSSVIGITLQGNATVNLGCGMATNSRASNAVYAGGSSTVTATPVAAVGGLTSSSNYATGTTLLPYSIPVQDPYASLPTPTAANLTSCNNLNVQPNNSRNITAGCYKNVDVKGTLNMAPGVYYIDAGSFDVGSQAVINGTDVTIILTSSNASNNPGSIATVNINGGATLNLTAPTDLNDPYHGILFYQDRRAPDSGTNTINGNASSVLQGAFYFPGQAMSFSGTSGMTTTCVKMVGKRVTFIGNSNIVNQCENKGVDKITATLVRLVG</sequence>
<evidence type="ECO:0000313" key="3">
    <source>
        <dbReference type="Proteomes" id="UP000028411"/>
    </source>
</evidence>
<name>A0A081RER2_SPHCR</name>
<protein>
    <recommendedName>
        <fullName evidence="1">Putative Flp pilus-assembly TadG-like N-terminal domain-containing protein</fullName>
    </recommendedName>
</protein>
<organism evidence="2 3">
    <name type="scientific">Sphingobium chlorophenolicum</name>
    <dbReference type="NCBI Taxonomy" id="46429"/>
    <lineage>
        <taxon>Bacteria</taxon>
        <taxon>Pseudomonadati</taxon>
        <taxon>Pseudomonadota</taxon>
        <taxon>Alphaproteobacteria</taxon>
        <taxon>Sphingomonadales</taxon>
        <taxon>Sphingomonadaceae</taxon>
        <taxon>Sphingobium</taxon>
    </lineage>
</organism>
<comment type="caution">
    <text evidence="2">The sequence shown here is derived from an EMBL/GenBank/DDBJ whole genome shotgun (WGS) entry which is preliminary data.</text>
</comment>
<proteinExistence type="predicted"/>
<dbReference type="InterPro" id="IPR028087">
    <property type="entry name" value="Tad_N"/>
</dbReference>
<gene>
    <name evidence="2" type="ORF">BV95_02085</name>
</gene>
<dbReference type="Proteomes" id="UP000028411">
    <property type="component" value="Unassembled WGS sequence"/>
</dbReference>
<dbReference type="Pfam" id="PF13400">
    <property type="entry name" value="Tad"/>
    <property type="match status" value="1"/>
</dbReference>
<dbReference type="EMBL" id="JFHR01000019">
    <property type="protein sequence ID" value="KEQ53685.1"/>
    <property type="molecule type" value="Genomic_DNA"/>
</dbReference>
<evidence type="ECO:0000259" key="1">
    <source>
        <dbReference type="Pfam" id="PF13400"/>
    </source>
</evidence>
<dbReference type="RefSeq" id="WP_037451084.1">
    <property type="nucleotide sequence ID" value="NZ_JFHR01000019.1"/>
</dbReference>
<dbReference type="eggNOG" id="COG4961">
    <property type="taxonomic scope" value="Bacteria"/>
</dbReference>
<evidence type="ECO:0000313" key="2">
    <source>
        <dbReference type="EMBL" id="KEQ53685.1"/>
    </source>
</evidence>
<dbReference type="AlphaFoldDB" id="A0A081RER2"/>
<dbReference type="PATRIC" id="fig|46429.4.peg.2056"/>